<proteinExistence type="predicted"/>
<gene>
    <name evidence="2" type="ORF">NSCI0253_LOCUS25833</name>
</gene>
<protein>
    <recommendedName>
        <fullName evidence="3">PDZ domain-containing protein</fullName>
    </recommendedName>
</protein>
<dbReference type="SUPFAM" id="SSF50156">
    <property type="entry name" value="PDZ domain-like"/>
    <property type="match status" value="1"/>
</dbReference>
<evidence type="ECO:0000313" key="2">
    <source>
        <dbReference type="EMBL" id="CAD8851483.1"/>
    </source>
</evidence>
<feature type="region of interest" description="Disordered" evidence="1">
    <location>
        <begin position="27"/>
        <end position="80"/>
    </location>
</feature>
<evidence type="ECO:0008006" key="3">
    <source>
        <dbReference type="Google" id="ProtNLM"/>
    </source>
</evidence>
<feature type="compositionally biased region" description="Basic and acidic residues" evidence="1">
    <location>
        <begin position="55"/>
        <end position="75"/>
    </location>
</feature>
<organism evidence="2">
    <name type="scientific">Noctiluca scintillans</name>
    <name type="common">Sea sparkle</name>
    <name type="synonym">Red tide dinoflagellate</name>
    <dbReference type="NCBI Taxonomy" id="2966"/>
    <lineage>
        <taxon>Eukaryota</taxon>
        <taxon>Sar</taxon>
        <taxon>Alveolata</taxon>
        <taxon>Dinophyceae</taxon>
        <taxon>Noctilucales</taxon>
        <taxon>Noctilucaceae</taxon>
        <taxon>Noctiluca</taxon>
    </lineage>
</organism>
<name>A0A7S1AEF7_NOCSC</name>
<dbReference type="AlphaFoldDB" id="A0A7S1AEF7"/>
<evidence type="ECO:0000256" key="1">
    <source>
        <dbReference type="SAM" id="MobiDB-lite"/>
    </source>
</evidence>
<dbReference type="InterPro" id="IPR036034">
    <property type="entry name" value="PDZ_sf"/>
</dbReference>
<dbReference type="Gene3D" id="2.30.42.10">
    <property type="match status" value="1"/>
</dbReference>
<reference evidence="2" key="1">
    <citation type="submission" date="2021-01" db="EMBL/GenBank/DDBJ databases">
        <authorList>
            <person name="Corre E."/>
            <person name="Pelletier E."/>
            <person name="Niang G."/>
            <person name="Scheremetjew M."/>
            <person name="Finn R."/>
            <person name="Kale V."/>
            <person name="Holt S."/>
            <person name="Cochrane G."/>
            <person name="Meng A."/>
            <person name="Brown T."/>
            <person name="Cohen L."/>
        </authorList>
    </citation>
    <scope>NUCLEOTIDE SEQUENCE</scope>
</reference>
<accession>A0A7S1AEF7</accession>
<dbReference type="EMBL" id="HBFQ01036642">
    <property type="protein sequence ID" value="CAD8851483.1"/>
    <property type="molecule type" value="Transcribed_RNA"/>
</dbReference>
<sequence length="166" mass="18291">MGTHCCCEERNEGIPLSSVKGIPALLELNSTGERGKPPMFSPKSEVSRPSSNADTPHDAFENEDTAVREETKEADGGPVPQLEMRFELPDDQGSKTLVLTKKPVGMRFAGKGRIRVTAIFENFHAEELGIKTGWVVTHIDGEDIQEKSEIAARELLQAKMKSLRVM</sequence>